<evidence type="ECO:0000313" key="2">
    <source>
        <dbReference type="Proteomes" id="UP001642409"/>
    </source>
</evidence>
<evidence type="ECO:0000313" key="1">
    <source>
        <dbReference type="EMBL" id="CAL6004090.1"/>
    </source>
</evidence>
<protein>
    <submittedName>
        <fullName evidence="1">Uncharacterized protein</fullName>
    </submittedName>
</protein>
<proteinExistence type="predicted"/>
<keyword evidence="2" id="KW-1185">Reference proteome</keyword>
<accession>A0ABP1HWZ3</accession>
<sequence>MSIIHCVNDSNEKGNFYVRLPQLEIIKRAPKCQTLHFTSTPTQQNQHVKKLDPRFYQLTPKPYFQFSSLFIPNLSPSNFIDNQLDIQFCNIKCPVFTLKENQTPFNPLPYIKSLLQITLTSKSPVHVFFDDQHKFGSDLVFVPQLPHFTIKGDLLQHINLNTAPNVFKLSNDIQLRTNIVHQKVSVEPRSFVSAPITFLSQFKSIFDIQLTVQYFIKEIVVFEQTHNICTQQNSYFEPLDSLFIQDGQFDQIIVLISSENDLPLLIQQIINSQMSKTKNKNQRDGNCTAFAVFKHPVKGYQEATIFGGSISEAEVIQTDLKFPLFVQKQTDLMADVAYAELIQFAQGDSEFVMKDKYRILMNNLNTKNVLFQFETMKDRKMSGMEGQSVNRIINKQLLWQERFRPRELTQEEIDNFEQSNNQFYKAQLLAVNINCDKQQLKTILLENKFDKIFEIYIDRFGFDLELSKKYISPHRIIINKLSQYLNQFDQELMDQYSKHLVELVNQEYNEDIFTCCYNTVVFSKNDSSVQDQLKILMDVVYCNAINNNIKLDLKQLIQNESNLELLYVQKEIKETQTLNELQEFLICVQDMTNIKKIILFVMEQFIQILSEDQSLIQSSEMQGMQQQLIQILKKADLQAEILKLAPNAIEISQVMCDIFVNSITQTFNKKELILALINCKADYIFILRQNLVSSQQVSKAHVEILRIINLFNNMHKISLPTQDLASVQLFLYRYEENIRNFAVLLASVGHFSTHYYLDCLFVLYHTVSDLNACCFILKKKLQVLQNVPDVFFILNILQEWRSSLANLRPESKCYPIPAEPFPNFFVQNGDISIRDCFIATDEKINFLFFQKDFNALTNCFGVNSAEQAQLYFIKQIQAIPEVFRQIRSGEVGTIQSLKDALRMTKTIELDTGFPFPFKYFSEKFYFETSQKFKEQCEQYTSSIKRLPTLQEKDLTDYGIQSLQKLMLESMIQVLSGFPEFQKVTILQNQLDQFQQATPCFRGLYCTLCPQFQEYNVRAITTRKFLVVQNNQYYQIRIFNTNSTEIKNIIQLMISQNSSVMITEYINNLAFISQNLVLKYIEDNEDLFQKKLINPIFFPFQVYQLADFYRQIEKDLEADAKLTLSQIYFLRETWAAPTSGRTYKAIQEKIIEFVQNENEIEEEMKFFMVVEKEDIDKKEKSNFSISSFSVII</sequence>
<organism evidence="1 2">
    <name type="scientific">Hexamita inflata</name>
    <dbReference type="NCBI Taxonomy" id="28002"/>
    <lineage>
        <taxon>Eukaryota</taxon>
        <taxon>Metamonada</taxon>
        <taxon>Diplomonadida</taxon>
        <taxon>Hexamitidae</taxon>
        <taxon>Hexamitinae</taxon>
        <taxon>Hexamita</taxon>
    </lineage>
</organism>
<dbReference type="Proteomes" id="UP001642409">
    <property type="component" value="Unassembled WGS sequence"/>
</dbReference>
<name>A0ABP1HWZ3_9EUKA</name>
<reference evidence="1 2" key="1">
    <citation type="submission" date="2024-07" db="EMBL/GenBank/DDBJ databases">
        <authorList>
            <person name="Akdeniz Z."/>
        </authorList>
    </citation>
    <scope>NUCLEOTIDE SEQUENCE [LARGE SCALE GENOMIC DNA]</scope>
</reference>
<comment type="caution">
    <text evidence="1">The sequence shown here is derived from an EMBL/GenBank/DDBJ whole genome shotgun (WGS) entry which is preliminary data.</text>
</comment>
<gene>
    <name evidence="1" type="ORF">HINF_LOCUS18718</name>
</gene>
<dbReference type="EMBL" id="CAXDID020000048">
    <property type="protein sequence ID" value="CAL6004090.1"/>
    <property type="molecule type" value="Genomic_DNA"/>
</dbReference>